<reference evidence="3 4" key="2">
    <citation type="submission" date="2017-07" db="EMBL/GenBank/DDBJ databases">
        <title>Candidatus Dactylopiibacterium carminicum, a nitrogen-fixing symbiont of the cochineal insect Dactylopius coccus and Dactylopius opuntiae (Hemiptera: Coccoidea: Dactylopiidae).</title>
        <authorList>
            <person name="Vera A."/>
        </authorList>
    </citation>
    <scope>NUCLEOTIDE SEQUENCE [LARGE SCALE GENOMIC DNA]</scope>
    <source>
        <strain evidence="3 4">NFDCM</strain>
    </source>
</reference>
<keyword evidence="3" id="KW-0808">Transferase</keyword>
<sequence length="224" mass="23173">MKILAIESSTEVASLALRWGDEVRSVRLPSPPAHSATLLPALHALLAEAGASLSALDRLACGIGPGAFTGVRLACSVAQGLALGADLPVASVCSLLVLAQAQAASQVYVAMDARMGEVYAAQYRKTAQGWDTVLEPCCVAPEAMPGVEAGWFGAGTAFQAYAEQTARLQERLSGIDAQAVPDARALLELAAYVEARDAALLAPLYVRDRVALTTAERLAAGGRA</sequence>
<dbReference type="GO" id="GO:0016740">
    <property type="term" value="F:transferase activity"/>
    <property type="evidence" value="ECO:0007669"/>
    <property type="project" value="UniProtKB-KW"/>
</dbReference>
<dbReference type="OrthoDB" id="9809995at2"/>
<evidence type="ECO:0000313" key="3">
    <source>
        <dbReference type="EMBL" id="PAS93843.1"/>
    </source>
</evidence>
<organism evidence="3 4">
    <name type="scientific">Candidatus Dactylopiibacterium carminicum</name>
    <dbReference type="NCBI Taxonomy" id="857335"/>
    <lineage>
        <taxon>Bacteria</taxon>
        <taxon>Pseudomonadati</taxon>
        <taxon>Pseudomonadota</taxon>
        <taxon>Betaproteobacteria</taxon>
        <taxon>Rhodocyclales</taxon>
        <taxon>Rhodocyclaceae</taxon>
        <taxon>Candidatus Dactylopiibacterium</taxon>
    </lineage>
</organism>
<evidence type="ECO:0000259" key="1">
    <source>
        <dbReference type="Pfam" id="PF00814"/>
    </source>
</evidence>
<dbReference type="EMBL" id="NMRN01000012">
    <property type="protein sequence ID" value="PAS93843.1"/>
    <property type="molecule type" value="Genomic_DNA"/>
</dbReference>
<reference evidence="2 5" key="1">
    <citation type="submission" date="2016-08" db="EMBL/GenBank/DDBJ databases">
        <title>Candidatus Dactylopiibacterium carminicum genome sequence.</title>
        <authorList>
            <person name="Ramirez-Puebla S.T."/>
            <person name="Ormeno-Orrillo E."/>
            <person name="Vera-Ponce De Leon A."/>
            <person name="Luis L."/>
            <person name="Sanchez-Flores A."/>
            <person name="Monica R."/>
            <person name="Martinez-Romero E."/>
        </authorList>
    </citation>
    <scope>NUCLEOTIDE SEQUENCE [LARGE SCALE GENOMIC DNA]</scope>
    <source>
        <strain evidence="2">END1</strain>
    </source>
</reference>
<evidence type="ECO:0000313" key="2">
    <source>
        <dbReference type="EMBL" id="KAF7600329.1"/>
    </source>
</evidence>
<evidence type="ECO:0000313" key="4">
    <source>
        <dbReference type="Proteomes" id="UP000216107"/>
    </source>
</evidence>
<keyword evidence="5" id="KW-1185">Reference proteome</keyword>
<evidence type="ECO:0000313" key="5">
    <source>
        <dbReference type="Proteomes" id="UP000623509"/>
    </source>
</evidence>
<feature type="domain" description="Gcp-like" evidence="1">
    <location>
        <begin position="33"/>
        <end position="165"/>
    </location>
</feature>
<protein>
    <submittedName>
        <fullName evidence="3">tRNA (Adenosine(37)-N6)-threonylcarbamoyltransferase complex dimerization subunit type 1 TsaB</fullName>
    </submittedName>
</protein>
<dbReference type="GO" id="GO:0002949">
    <property type="term" value="P:tRNA threonylcarbamoyladenosine modification"/>
    <property type="evidence" value="ECO:0007669"/>
    <property type="project" value="InterPro"/>
</dbReference>
<dbReference type="NCBIfam" id="TIGR03725">
    <property type="entry name" value="T6A_YeaZ"/>
    <property type="match status" value="1"/>
</dbReference>
<gene>
    <name evidence="3" type="primary">tsaB</name>
    <name evidence="2" type="ORF">BGI27_02825</name>
    <name evidence="3" type="ORF">CGU29_06300</name>
</gene>
<dbReference type="Proteomes" id="UP000623509">
    <property type="component" value="Unassembled WGS sequence"/>
</dbReference>
<accession>A0A272EUR3</accession>
<dbReference type="Gene3D" id="3.30.420.40">
    <property type="match status" value="2"/>
</dbReference>
<dbReference type="AlphaFoldDB" id="A0A272EUR3"/>
<proteinExistence type="predicted"/>
<dbReference type="EMBL" id="MDUX01000006">
    <property type="protein sequence ID" value="KAF7600329.1"/>
    <property type="molecule type" value="Genomic_DNA"/>
</dbReference>
<dbReference type="SUPFAM" id="SSF53067">
    <property type="entry name" value="Actin-like ATPase domain"/>
    <property type="match status" value="2"/>
</dbReference>
<dbReference type="Proteomes" id="UP000216107">
    <property type="component" value="Unassembled WGS sequence"/>
</dbReference>
<dbReference type="RefSeq" id="WP_095523407.1">
    <property type="nucleotide sequence ID" value="NZ_MDUX01000006.1"/>
</dbReference>
<dbReference type="InterPro" id="IPR000905">
    <property type="entry name" value="Gcp-like_dom"/>
</dbReference>
<name>A0A272EUR3_9RHOO</name>
<comment type="caution">
    <text evidence="3">The sequence shown here is derived from an EMBL/GenBank/DDBJ whole genome shotgun (WGS) entry which is preliminary data.</text>
</comment>
<dbReference type="InterPro" id="IPR022496">
    <property type="entry name" value="T6A_TsaB"/>
</dbReference>
<dbReference type="Pfam" id="PF00814">
    <property type="entry name" value="TsaD"/>
    <property type="match status" value="1"/>
</dbReference>
<dbReference type="InterPro" id="IPR043129">
    <property type="entry name" value="ATPase_NBD"/>
</dbReference>